<dbReference type="EMBL" id="EAAA01000428">
    <property type="status" value="NOT_ANNOTATED_CDS"/>
    <property type="molecule type" value="Genomic_DNA"/>
</dbReference>
<comment type="subcellular location">
    <subcellularLocation>
        <location evidence="1 11">Nucleus</location>
    </subcellularLocation>
</comment>
<dbReference type="PIRSF" id="PIRSF036945">
    <property type="entry name" value="Spt5"/>
    <property type="match status" value="1"/>
</dbReference>
<dbReference type="GeneTree" id="ENSGT00440000037640"/>
<feature type="region of interest" description="Disordered" evidence="12">
    <location>
        <begin position="665"/>
        <end position="711"/>
    </location>
</feature>
<dbReference type="CDD" id="cd06081">
    <property type="entry name" value="KOW_Spt5_1"/>
    <property type="match status" value="1"/>
</dbReference>
<feature type="compositionally biased region" description="Low complexity" evidence="12">
    <location>
        <begin position="860"/>
        <end position="869"/>
    </location>
</feature>
<evidence type="ECO:0000259" key="15">
    <source>
        <dbReference type="SMART" id="SM01104"/>
    </source>
</evidence>
<dbReference type="FunFam" id="2.30.30.30:FF:000016">
    <property type="entry name" value="Transcription elongation factor SPT5"/>
    <property type="match status" value="1"/>
</dbReference>
<dbReference type="Pfam" id="PF00467">
    <property type="entry name" value="KOW"/>
    <property type="match status" value="1"/>
</dbReference>
<evidence type="ECO:0000313" key="16">
    <source>
        <dbReference type="Ensembl" id="ENSCINP00000030091.1"/>
    </source>
</evidence>
<dbReference type="InterPro" id="IPR041975">
    <property type="entry name" value="KOW_Spt5_2"/>
</dbReference>
<dbReference type="AlphaFoldDB" id="H2XKA9"/>
<evidence type="ECO:0000259" key="14">
    <source>
        <dbReference type="SMART" id="SM00739"/>
    </source>
</evidence>
<dbReference type="InterPro" id="IPR041977">
    <property type="entry name" value="KOW_Spt5_4"/>
</dbReference>
<dbReference type="InterPro" id="IPR041980">
    <property type="entry name" value="KOW_Spt5_6_metazoa"/>
</dbReference>
<dbReference type="Proteomes" id="UP000008144">
    <property type="component" value="Chromosome 10"/>
</dbReference>
<protein>
    <recommendedName>
        <fullName evidence="3 11">Transcription elongation factor SPT5</fullName>
    </recommendedName>
</protein>
<dbReference type="STRING" id="7719.ENSCINP00000030091"/>
<keyword evidence="8" id="KW-0010">Activator</keyword>
<dbReference type="Gene3D" id="2.30.30.30">
    <property type="match status" value="3"/>
</dbReference>
<evidence type="ECO:0000256" key="2">
    <source>
        <dbReference type="ARBA" id="ARBA00006956"/>
    </source>
</evidence>
<dbReference type="Pfam" id="PF23042">
    <property type="entry name" value="KOW1_SPT5"/>
    <property type="match status" value="1"/>
</dbReference>
<dbReference type="SMART" id="SM00739">
    <property type="entry name" value="KOW"/>
    <property type="match status" value="5"/>
</dbReference>
<feature type="compositionally biased region" description="Acidic residues" evidence="12">
    <location>
        <begin position="24"/>
        <end position="50"/>
    </location>
</feature>
<evidence type="ECO:0000256" key="1">
    <source>
        <dbReference type="ARBA" id="ARBA00004123"/>
    </source>
</evidence>
<feature type="domain" description="KOW" evidence="14">
    <location>
        <begin position="714"/>
        <end position="738"/>
    </location>
</feature>
<feature type="compositionally biased region" description="Polar residues" evidence="12">
    <location>
        <begin position="915"/>
        <end position="925"/>
    </location>
</feature>
<dbReference type="Pfam" id="PF23288">
    <property type="entry name" value="KOW6_SPT5"/>
    <property type="match status" value="1"/>
</dbReference>
<reference evidence="16" key="4">
    <citation type="submission" date="2025-09" db="UniProtKB">
        <authorList>
            <consortium name="Ensembl"/>
        </authorList>
    </citation>
    <scope>IDENTIFICATION</scope>
</reference>
<keyword evidence="6" id="KW-0677">Repeat</keyword>
<dbReference type="InterPro" id="IPR039385">
    <property type="entry name" value="NGN_Euk"/>
</dbReference>
<dbReference type="Pfam" id="PF23037">
    <property type="entry name" value="KOWx_SPT5"/>
    <property type="match status" value="1"/>
</dbReference>
<accession>H2XKA9</accession>
<dbReference type="InterPro" id="IPR039659">
    <property type="entry name" value="SPT5"/>
</dbReference>
<dbReference type="Ensembl" id="ENSCINT00000037202.1">
    <property type="protein sequence ID" value="ENSCINP00000030091.1"/>
    <property type="gene ID" value="ENSCING00000021624.1"/>
</dbReference>
<dbReference type="InterPro" id="IPR017071">
    <property type="entry name" value="TF_Spt5_eukaryote"/>
</dbReference>
<dbReference type="GO" id="GO:0032784">
    <property type="term" value="P:regulation of DNA-templated transcription elongation"/>
    <property type="evidence" value="ECO:0007669"/>
    <property type="project" value="InterPro"/>
</dbReference>
<dbReference type="Pfam" id="PF11942">
    <property type="entry name" value="Spt5_N"/>
    <property type="match status" value="1"/>
</dbReference>
<feature type="domain" description="KOW" evidence="14">
    <location>
        <begin position="486"/>
        <end position="513"/>
    </location>
</feature>
<keyword evidence="10 11" id="KW-0539">Nucleus</keyword>
<dbReference type="OMA" id="YPVGYMN"/>
<evidence type="ECO:0000256" key="10">
    <source>
        <dbReference type="ARBA" id="ARBA00023242"/>
    </source>
</evidence>
<dbReference type="CDD" id="cd06082">
    <property type="entry name" value="KOW_Spt5_2"/>
    <property type="match status" value="1"/>
</dbReference>
<dbReference type="EMBL" id="EAAA01000429">
    <property type="status" value="NOT_ANNOTATED_CDS"/>
    <property type="molecule type" value="Genomic_DNA"/>
</dbReference>
<dbReference type="Pfam" id="PF23290">
    <property type="entry name" value="KOW5_SPT5"/>
    <property type="match status" value="1"/>
</dbReference>
<gene>
    <name evidence="16" type="primary">LOC100178802</name>
</gene>
<dbReference type="InParanoid" id="H2XKA9"/>
<reference evidence="16" key="3">
    <citation type="submission" date="2025-08" db="UniProtKB">
        <authorList>
            <consortium name="Ensembl"/>
        </authorList>
    </citation>
    <scope>IDENTIFICATION</scope>
</reference>
<feature type="region of interest" description="Disordered" evidence="12">
    <location>
        <begin position="757"/>
        <end position="989"/>
    </location>
</feature>
<comment type="similarity">
    <text evidence="2 11">Belongs to the SPT5 family.</text>
</comment>
<dbReference type="HOGENOM" id="CLU_003537_0_0_1"/>
<feature type="compositionally biased region" description="Acidic residues" evidence="12">
    <location>
        <begin position="1"/>
        <end position="15"/>
    </location>
</feature>
<dbReference type="InterPro" id="IPR008991">
    <property type="entry name" value="Translation_prot_SH3-like_sf"/>
</dbReference>
<dbReference type="SMART" id="SM01104">
    <property type="entry name" value="CTD"/>
    <property type="match status" value="1"/>
</dbReference>
<feature type="region of interest" description="Disordered" evidence="12">
    <location>
        <begin position="1"/>
        <end position="101"/>
    </location>
</feature>
<dbReference type="InterPro" id="IPR022581">
    <property type="entry name" value="Spt5_N"/>
</dbReference>
<dbReference type="CDD" id="cd06084">
    <property type="entry name" value="KOW_Spt5_4"/>
    <property type="match status" value="1"/>
</dbReference>
<keyword evidence="7" id="KW-0805">Transcription regulation</keyword>
<dbReference type="FunFam" id="3.30.70.940:FF:000005">
    <property type="entry name" value="Transcription elongation factor SPT5"/>
    <property type="match status" value="1"/>
</dbReference>
<dbReference type="InterPro" id="IPR014722">
    <property type="entry name" value="Rib_uL2_dom2"/>
</dbReference>
<evidence type="ECO:0000256" key="7">
    <source>
        <dbReference type="ARBA" id="ARBA00023015"/>
    </source>
</evidence>
<feature type="compositionally biased region" description="Acidic residues" evidence="12">
    <location>
        <begin position="58"/>
        <end position="72"/>
    </location>
</feature>
<feature type="compositionally biased region" description="Polar residues" evidence="12">
    <location>
        <begin position="771"/>
        <end position="787"/>
    </location>
</feature>
<dbReference type="PANTHER" id="PTHR11125:SF7">
    <property type="entry name" value="TRANSCRIPTION ELONGATION FACTOR SPT5"/>
    <property type="match status" value="1"/>
</dbReference>
<dbReference type="PANTHER" id="PTHR11125">
    <property type="entry name" value="SUPPRESSOR OF TY 5"/>
    <property type="match status" value="1"/>
</dbReference>
<dbReference type="InterPro" id="IPR006645">
    <property type="entry name" value="NGN-like_dom"/>
</dbReference>
<evidence type="ECO:0000256" key="4">
    <source>
        <dbReference type="ARBA" id="ARBA00022491"/>
    </source>
</evidence>
<dbReference type="GO" id="GO:0003729">
    <property type="term" value="F:mRNA binding"/>
    <property type="evidence" value="ECO:0000318"/>
    <property type="project" value="GO_Central"/>
</dbReference>
<dbReference type="Pfam" id="PF23291">
    <property type="entry name" value="KOW4_SPT5"/>
    <property type="match status" value="1"/>
</dbReference>
<dbReference type="InterPro" id="IPR005824">
    <property type="entry name" value="KOW"/>
</dbReference>
<feature type="domain" description="Spt5 C-terminal" evidence="15">
    <location>
        <begin position="782"/>
        <end position="915"/>
    </location>
</feature>
<evidence type="ECO:0000256" key="11">
    <source>
        <dbReference type="PIRNR" id="PIRNR036945"/>
    </source>
</evidence>
<feature type="domain" description="KOW" evidence="14">
    <location>
        <begin position="286"/>
        <end position="313"/>
    </location>
</feature>
<dbReference type="GO" id="GO:0006368">
    <property type="term" value="P:transcription elongation by RNA polymerase II"/>
    <property type="evidence" value="ECO:0000318"/>
    <property type="project" value="GO_Central"/>
</dbReference>
<evidence type="ECO:0000259" key="13">
    <source>
        <dbReference type="SMART" id="SM00738"/>
    </source>
</evidence>
<dbReference type="Pfam" id="PF03439">
    <property type="entry name" value="Spt5-NGN"/>
    <property type="match status" value="1"/>
</dbReference>
<dbReference type="CDD" id="cd09888">
    <property type="entry name" value="NGN_Euk"/>
    <property type="match status" value="1"/>
</dbReference>
<dbReference type="EMBL" id="EAAA01000426">
    <property type="status" value="NOT_ANNOTATED_CDS"/>
    <property type="molecule type" value="Genomic_DNA"/>
</dbReference>
<feature type="compositionally biased region" description="Polar residues" evidence="12">
    <location>
        <begin position="893"/>
        <end position="902"/>
    </location>
</feature>
<feature type="compositionally biased region" description="Acidic residues" evidence="12">
    <location>
        <begin position="89"/>
        <end position="101"/>
    </location>
</feature>
<dbReference type="FunFam" id="2.30.30.30:FF:000013">
    <property type="entry name" value="Transcription elongation factor SPT5"/>
    <property type="match status" value="1"/>
</dbReference>
<dbReference type="FunFam" id="2.30.30.30:FF:000017">
    <property type="entry name" value="Transcription elongation factor SPT5"/>
    <property type="match status" value="1"/>
</dbReference>
<dbReference type="CDD" id="cd06085">
    <property type="entry name" value="KOW_Spt5_5"/>
    <property type="match status" value="1"/>
</dbReference>
<reference evidence="17" key="1">
    <citation type="journal article" date="2002" name="Science">
        <title>The draft genome of Ciona intestinalis: insights into chordate and vertebrate origins.</title>
        <authorList>
            <person name="Dehal P."/>
            <person name="Satou Y."/>
            <person name="Campbell R.K."/>
            <person name="Chapman J."/>
            <person name="Degnan B."/>
            <person name="De Tomaso A."/>
            <person name="Davidson B."/>
            <person name="Di Gregorio A."/>
            <person name="Gelpke M."/>
            <person name="Goodstein D.M."/>
            <person name="Harafuji N."/>
            <person name="Hastings K.E."/>
            <person name="Ho I."/>
            <person name="Hotta K."/>
            <person name="Huang W."/>
            <person name="Kawashima T."/>
            <person name="Lemaire P."/>
            <person name="Martinez D."/>
            <person name="Meinertzhagen I.A."/>
            <person name="Necula S."/>
            <person name="Nonaka M."/>
            <person name="Putnam N."/>
            <person name="Rash S."/>
            <person name="Saiga H."/>
            <person name="Satake M."/>
            <person name="Terry A."/>
            <person name="Yamada L."/>
            <person name="Wang H.G."/>
            <person name="Awazu S."/>
            <person name="Azumi K."/>
            <person name="Boore J."/>
            <person name="Branno M."/>
            <person name="Chin-Bow S."/>
            <person name="DeSantis R."/>
            <person name="Doyle S."/>
            <person name="Francino P."/>
            <person name="Keys D.N."/>
            <person name="Haga S."/>
            <person name="Hayashi H."/>
            <person name="Hino K."/>
            <person name="Imai K.S."/>
            <person name="Inaba K."/>
            <person name="Kano S."/>
            <person name="Kobayashi K."/>
            <person name="Kobayashi M."/>
            <person name="Lee B.I."/>
            <person name="Makabe K.W."/>
            <person name="Manohar C."/>
            <person name="Matassi G."/>
            <person name="Medina M."/>
            <person name="Mochizuki Y."/>
            <person name="Mount S."/>
            <person name="Morishita T."/>
            <person name="Miura S."/>
            <person name="Nakayama A."/>
            <person name="Nishizaka S."/>
            <person name="Nomoto H."/>
            <person name="Ohta F."/>
            <person name="Oishi K."/>
            <person name="Rigoutsos I."/>
            <person name="Sano M."/>
            <person name="Sasaki A."/>
            <person name="Sasakura Y."/>
            <person name="Shoguchi E."/>
            <person name="Shin-i T."/>
            <person name="Spagnuolo A."/>
            <person name="Stainier D."/>
            <person name="Suzuki M.M."/>
            <person name="Tassy O."/>
            <person name="Takatori N."/>
            <person name="Tokuoka M."/>
            <person name="Yagi K."/>
            <person name="Yoshizaki F."/>
            <person name="Wada S."/>
            <person name="Zhang C."/>
            <person name="Hyatt P.D."/>
            <person name="Larimer F."/>
            <person name="Detter C."/>
            <person name="Doggett N."/>
            <person name="Glavina T."/>
            <person name="Hawkins T."/>
            <person name="Richardson P."/>
            <person name="Lucas S."/>
            <person name="Kohara Y."/>
            <person name="Levine M."/>
            <person name="Satoh N."/>
            <person name="Rokhsar D.S."/>
        </authorList>
    </citation>
    <scope>NUCLEOTIDE SEQUENCE [LARGE SCALE GENOMIC DNA]</scope>
</reference>
<evidence type="ECO:0000313" key="17">
    <source>
        <dbReference type="Proteomes" id="UP000008144"/>
    </source>
</evidence>
<sequence>MSDSDASEFSDDEEGFNQNKNEFEADSEAEEVEDPSDDEAGSEPSSGEDLDEKKAQDEQEDFDEEEYEEEDEVNQRRAKRARHQGFILDEADVDEDGVDDEEWEDGAQDILDPDEELEASTVENVLDDDMSGARRLHNMFNDEQVEELGEYYRKKYATTSSASKSGLYGDNEVSDDISQQQLLPDVKDPNLWTVKCKHGEEKATVVLLMRKFIAMQYDEQPLQIKSVTAPEGLKGYIYVEAIKQTHVKQAIEGVSNLRLGYWTQKMVPTKEMPDVFKVLKEFDRTSLKPKMWVRLKKGVFKDDLAQIDYIEQSQNQVTLKLIPRIDYSRPRGSNRGSYDKEKRKLHKRPPQKLFDVDGIRAIGGEISTDGDHLVFEGNRFSRKGFLYKNFTLNTICVDGIKPTLSELEKFEEQPEGLDIELVTESGNKSEKSSRFAPGDSVEVAEGELINLQGKVISVVGAKVTMMPKHEELNDPLEFLSHELRKHFNMGDHVKVIAGRYEGDTGLIVRVEPKMIVLFSDLTMHELKVLPRDLQLCSDVSSGVDSVGKFQFGDLVLMDSQVVGVIVRLEKEYFQVLSMHGKVKHMKHQAVTRRKDTRFAMALDAEQNSIQCKDIVKVIEGPHMGQEGEVKHMYRGFAFLQSKKVIENGGIFVVRTRQVVLAGGSRQNVGANPFAPMSPRIGSPARQDNDRNKQQGGQGGGGRGRGRGQRDMGIIGQTVRVRQGPYKGHIGVVKDATESTARVELHATCQTINVDRMRLQPTDQRRPGAGGKSSTYGRTPMYGSQTPTYGGGRTPMYGSQTPLHDGSRTPHYGAQTPLHDGNRTPRGAGSAWDPTNANTPARPDNFDYDAASPAPYGGGTPNPQTPGGYQSDDASPATPYSNAPQTPGGYASDRTYSPYSGVTPSPLGSYEATPSPLGSSYSNYQPTPSPGDLQSSPASYQPSPSPGSYQATPSPSGYLPTPSPLDYTSPLTPGGGITPSPLGSYGTPGSVGSLIDHGGVSEWQSVDIVVRVKQNHEEGGIASGKTGVIRSITVGICSFYFNSLEKII</sequence>
<dbReference type="GO" id="GO:0032044">
    <property type="term" value="C:DSIF complex"/>
    <property type="evidence" value="ECO:0000318"/>
    <property type="project" value="GO_Central"/>
</dbReference>
<feature type="compositionally biased region" description="Low complexity" evidence="12">
    <location>
        <begin position="933"/>
        <end position="950"/>
    </location>
</feature>
<dbReference type="InterPro" id="IPR057936">
    <property type="entry name" value="KOWx_Spt5"/>
</dbReference>
<feature type="domain" description="KOW" evidence="14">
    <location>
        <begin position="608"/>
        <end position="635"/>
    </location>
</feature>
<dbReference type="GO" id="GO:0006357">
    <property type="term" value="P:regulation of transcription by RNA polymerase II"/>
    <property type="evidence" value="ECO:0007669"/>
    <property type="project" value="InterPro"/>
</dbReference>
<dbReference type="InterPro" id="IPR041976">
    <property type="entry name" value="KOW_Spt5_3"/>
</dbReference>
<dbReference type="SUPFAM" id="SSF50104">
    <property type="entry name" value="Translation proteins SH3-like domain"/>
    <property type="match status" value="1"/>
</dbReference>
<evidence type="ECO:0000256" key="12">
    <source>
        <dbReference type="SAM" id="MobiDB-lite"/>
    </source>
</evidence>
<keyword evidence="4" id="KW-0678">Repressor</keyword>
<proteinExistence type="inferred from homology"/>
<reference evidence="16" key="2">
    <citation type="journal article" date="2008" name="Genome Biol.">
        <title>Improved genome assembly and evidence-based global gene model set for the chordate Ciona intestinalis: new insight into intron and operon populations.</title>
        <authorList>
            <person name="Satou Y."/>
            <person name="Mineta K."/>
            <person name="Ogasawara M."/>
            <person name="Sasakura Y."/>
            <person name="Shoguchi E."/>
            <person name="Ueno K."/>
            <person name="Yamada L."/>
            <person name="Matsumoto J."/>
            <person name="Wasserscheid J."/>
            <person name="Dewar K."/>
            <person name="Wiley G.B."/>
            <person name="Macmil S.L."/>
            <person name="Roe B.A."/>
            <person name="Zeller R.W."/>
            <person name="Hastings K.E."/>
            <person name="Lemaire P."/>
            <person name="Lindquist E."/>
            <person name="Endo T."/>
            <person name="Hotta K."/>
            <person name="Inaba K."/>
        </authorList>
    </citation>
    <scope>NUCLEOTIDE SEQUENCE [LARGE SCALE GENOMIC DNA]</scope>
    <source>
        <strain evidence="16">wild type</strain>
    </source>
</reference>
<keyword evidence="9 11" id="KW-0804">Transcription</keyword>
<feature type="domain" description="KOW" evidence="14">
    <location>
        <begin position="434"/>
        <end position="461"/>
    </location>
</feature>
<dbReference type="SMART" id="SM00738">
    <property type="entry name" value="NGN"/>
    <property type="match status" value="1"/>
</dbReference>
<evidence type="ECO:0000256" key="5">
    <source>
        <dbReference type="ARBA" id="ARBA00022553"/>
    </source>
</evidence>
<dbReference type="InterPro" id="IPR024945">
    <property type="entry name" value="Spt5_C_dom"/>
</dbReference>
<dbReference type="Gene3D" id="3.30.70.940">
    <property type="entry name" value="NusG, N-terminal domain"/>
    <property type="match status" value="1"/>
</dbReference>
<dbReference type="InterPro" id="IPR041978">
    <property type="entry name" value="KOW_Spt5_5"/>
</dbReference>
<keyword evidence="5" id="KW-0597">Phosphoprotein</keyword>
<dbReference type="InterPro" id="IPR041973">
    <property type="entry name" value="KOW_Spt5_1"/>
</dbReference>
<dbReference type="Pfam" id="PF23284">
    <property type="entry name" value="KOW2_Spt5"/>
    <property type="match status" value="1"/>
</dbReference>
<evidence type="ECO:0000256" key="6">
    <source>
        <dbReference type="ARBA" id="ARBA00022737"/>
    </source>
</evidence>
<name>H2XKA9_CIOIN</name>
<evidence type="ECO:0000256" key="9">
    <source>
        <dbReference type="ARBA" id="ARBA00023163"/>
    </source>
</evidence>
<feature type="domain" description="NusG-like N-terminal" evidence="13">
    <location>
        <begin position="188"/>
        <end position="279"/>
    </location>
</feature>
<dbReference type="CDD" id="cd06083">
    <property type="entry name" value="KOW_Spt5_3"/>
    <property type="match status" value="1"/>
</dbReference>
<keyword evidence="17" id="KW-1185">Reference proteome</keyword>
<evidence type="ECO:0000256" key="3">
    <source>
        <dbReference type="ARBA" id="ARBA00020181"/>
    </source>
</evidence>
<dbReference type="EMBL" id="EAAA01000427">
    <property type="status" value="NOT_ANNOTATED_CDS"/>
    <property type="molecule type" value="Genomic_DNA"/>
</dbReference>
<dbReference type="InterPro" id="IPR005100">
    <property type="entry name" value="NGN-domain"/>
</dbReference>
<dbReference type="FunCoup" id="H2XKA9">
    <property type="interactions" value="1106"/>
</dbReference>
<dbReference type="InterPro" id="IPR036735">
    <property type="entry name" value="NGN_dom_sf"/>
</dbReference>
<evidence type="ECO:0000256" key="8">
    <source>
        <dbReference type="ARBA" id="ARBA00023159"/>
    </source>
</evidence>
<organism evidence="16 17">
    <name type="scientific">Ciona intestinalis</name>
    <name type="common">Transparent sea squirt</name>
    <name type="synonym">Ascidia intestinalis</name>
    <dbReference type="NCBI Taxonomy" id="7719"/>
    <lineage>
        <taxon>Eukaryota</taxon>
        <taxon>Metazoa</taxon>
        <taxon>Chordata</taxon>
        <taxon>Tunicata</taxon>
        <taxon>Ascidiacea</taxon>
        <taxon>Phlebobranchia</taxon>
        <taxon>Cionidae</taxon>
        <taxon>Ciona</taxon>
    </lineage>
</organism>